<dbReference type="SUPFAM" id="SSF143120">
    <property type="entry name" value="YefM-like"/>
    <property type="match status" value="1"/>
</dbReference>
<proteinExistence type="inferred from homology"/>
<dbReference type="InterPro" id="IPR051416">
    <property type="entry name" value="phD-YefM_TA_antitoxins"/>
</dbReference>
<comment type="similarity">
    <text evidence="1 2">Belongs to the phD/YefM antitoxin family.</text>
</comment>
<comment type="caution">
    <text evidence="3">The sequence shown here is derived from an EMBL/GenBank/DDBJ whole genome shotgun (WGS) entry which is preliminary data.</text>
</comment>
<organism evidence="3 4">
    <name type="scientific">Propioniciclava tarda</name>
    <dbReference type="NCBI Taxonomy" id="433330"/>
    <lineage>
        <taxon>Bacteria</taxon>
        <taxon>Bacillati</taxon>
        <taxon>Actinomycetota</taxon>
        <taxon>Actinomycetes</taxon>
        <taxon>Propionibacteriales</taxon>
        <taxon>Propionibacteriaceae</taxon>
        <taxon>Propioniciclava</taxon>
    </lineage>
</organism>
<gene>
    <name evidence="3" type="ORF">ET996_05475</name>
</gene>
<dbReference type="NCBIfam" id="TIGR01552">
    <property type="entry name" value="phd_fam"/>
    <property type="match status" value="1"/>
</dbReference>
<keyword evidence="4" id="KW-1185">Reference proteome</keyword>
<dbReference type="InterPro" id="IPR036165">
    <property type="entry name" value="YefM-like_sf"/>
</dbReference>
<dbReference type="GO" id="GO:0097351">
    <property type="term" value="F:toxin sequestering activity"/>
    <property type="evidence" value="ECO:0007669"/>
    <property type="project" value="TreeGrafter"/>
</dbReference>
<evidence type="ECO:0000313" key="3">
    <source>
        <dbReference type="EMBL" id="TBT95264.1"/>
    </source>
</evidence>
<dbReference type="Proteomes" id="UP000291933">
    <property type="component" value="Unassembled WGS sequence"/>
</dbReference>
<evidence type="ECO:0000256" key="1">
    <source>
        <dbReference type="ARBA" id="ARBA00009981"/>
    </source>
</evidence>
<dbReference type="OrthoDB" id="4419580at2"/>
<reference evidence="3 4" key="1">
    <citation type="submission" date="2019-01" db="EMBL/GenBank/DDBJ databases">
        <title>Lactibacter flavus gen. nov., sp. nov., a novel bacterium of the family Propionibacteriaceae isolated from raw milk and dairy products.</title>
        <authorList>
            <person name="Huptas C."/>
            <person name="Wenning M."/>
            <person name="Breitenwieser F."/>
            <person name="Doll E."/>
            <person name="Von Neubeck M."/>
            <person name="Busse H.-J."/>
            <person name="Scherer S."/>
        </authorList>
    </citation>
    <scope>NUCLEOTIDE SEQUENCE [LARGE SCALE GENOMIC DNA]</scope>
    <source>
        <strain evidence="3 4">DSM 22130</strain>
    </source>
</reference>
<dbReference type="EMBL" id="SDMR01000005">
    <property type="protein sequence ID" value="TBT95264.1"/>
    <property type="molecule type" value="Genomic_DNA"/>
</dbReference>
<dbReference type="Gene3D" id="3.40.1620.10">
    <property type="entry name" value="YefM-like domain"/>
    <property type="match status" value="1"/>
</dbReference>
<evidence type="ECO:0000313" key="4">
    <source>
        <dbReference type="Proteomes" id="UP000291933"/>
    </source>
</evidence>
<protein>
    <recommendedName>
        <fullName evidence="2">Antitoxin</fullName>
    </recommendedName>
</protein>
<sequence length="77" mass="8340">MTVPVRDLRNNSAAVLARVQGGESVVVTKDGDPVATIIPLPRKALSTAELIARRRHLPRVDSRALRDDIDAILDSSL</sequence>
<dbReference type="PANTHER" id="PTHR35377">
    <property type="entry name" value="ANTITOXIN VAPB49-RELATED-RELATED"/>
    <property type="match status" value="1"/>
</dbReference>
<evidence type="ECO:0000256" key="2">
    <source>
        <dbReference type="RuleBase" id="RU362080"/>
    </source>
</evidence>
<name>A0A4Q9KLK3_PROTD</name>
<comment type="function">
    <text evidence="2">Antitoxin component of a type II toxin-antitoxin (TA) system.</text>
</comment>
<dbReference type="Pfam" id="PF02604">
    <property type="entry name" value="PhdYeFM_antitox"/>
    <property type="match status" value="1"/>
</dbReference>
<dbReference type="PANTHER" id="PTHR35377:SF5">
    <property type="entry name" value="ANTITOXIN VAPB46"/>
    <property type="match status" value="1"/>
</dbReference>
<dbReference type="InterPro" id="IPR006442">
    <property type="entry name" value="Antitoxin_Phd/YefM"/>
</dbReference>
<dbReference type="AlphaFoldDB" id="A0A4Q9KLK3"/>
<dbReference type="RefSeq" id="WP_131171560.1">
    <property type="nucleotide sequence ID" value="NZ_FXTL01000008.1"/>
</dbReference>
<accession>A0A4Q9KLK3</accession>